<protein>
    <submittedName>
        <fullName evidence="1">Uncharacterized protein</fullName>
    </submittedName>
</protein>
<name>A0A6J4VW89_9CYAN</name>
<evidence type="ECO:0000313" key="1">
    <source>
        <dbReference type="EMBL" id="CAA9590298.1"/>
    </source>
</evidence>
<gene>
    <name evidence="1" type="ORF">AVDCRST_MAG81-5026</name>
</gene>
<sequence length="164" mass="18803">MRHARQSRSCYLGLANEHSDVLWLRFLYENSILRLRPDRGHVHSSTRCENGNGQTYRKVRMLDKVDILIVQRCSVEHLTDKLVNQPLTITDESAVRLNQAQSSQCSELSPRFSYFPTGERKQALLTSRRDTCAHALTIYTITLRTFELHLTRANLLCEVVGSTG</sequence>
<accession>A0A6J4VW89</accession>
<proteinExistence type="predicted"/>
<dbReference type="AlphaFoldDB" id="A0A6J4VW89"/>
<dbReference type="EMBL" id="CADCWO010000259">
    <property type="protein sequence ID" value="CAA9590298.1"/>
    <property type="molecule type" value="Genomic_DNA"/>
</dbReference>
<organism evidence="1">
    <name type="scientific">uncultured Synechococcales cyanobacterium</name>
    <dbReference type="NCBI Taxonomy" id="1936017"/>
    <lineage>
        <taxon>Bacteria</taxon>
        <taxon>Bacillati</taxon>
        <taxon>Cyanobacteriota</taxon>
        <taxon>Cyanophyceae</taxon>
        <taxon>Synechococcales</taxon>
        <taxon>environmental samples</taxon>
    </lineage>
</organism>
<reference evidence="1" key="1">
    <citation type="submission" date="2020-02" db="EMBL/GenBank/DDBJ databases">
        <authorList>
            <person name="Meier V. D."/>
        </authorList>
    </citation>
    <scope>NUCLEOTIDE SEQUENCE</scope>
    <source>
        <strain evidence="1">AVDCRST_MAG81</strain>
    </source>
</reference>